<evidence type="ECO:0000256" key="2">
    <source>
        <dbReference type="ARBA" id="ARBA00022884"/>
    </source>
</evidence>
<dbReference type="eggNOG" id="KOG2014">
    <property type="taxonomic scope" value="Eukaryota"/>
</dbReference>
<keyword evidence="2 3" id="KW-0694">RNA-binding</keyword>
<dbReference type="InterPro" id="IPR012677">
    <property type="entry name" value="Nucleotide-bd_a/b_plait_sf"/>
</dbReference>
<dbReference type="InterPro" id="IPR035985">
    <property type="entry name" value="Ubiquitin-activating_enz"/>
</dbReference>
<dbReference type="InterPro" id="IPR035979">
    <property type="entry name" value="RBD_domain_sf"/>
</dbReference>
<dbReference type="SUPFAM" id="SSF54928">
    <property type="entry name" value="RNA-binding domain, RBD"/>
    <property type="match status" value="1"/>
</dbReference>
<dbReference type="eggNOG" id="KOG4733">
    <property type="taxonomic scope" value="Eukaryota"/>
</dbReference>
<dbReference type="PANTHER" id="PTHR24012">
    <property type="entry name" value="RNA BINDING PROTEIN"/>
    <property type="match status" value="1"/>
</dbReference>
<dbReference type="SMART" id="SM00360">
    <property type="entry name" value="RRM"/>
    <property type="match status" value="1"/>
</dbReference>
<dbReference type="SUPFAM" id="SSF69572">
    <property type="entry name" value="Activating enzymes of the ubiquitin-like proteins"/>
    <property type="match status" value="1"/>
</dbReference>
<keyword evidence="1" id="KW-0677">Repeat</keyword>
<dbReference type="Gene3D" id="3.40.50.12550">
    <property type="entry name" value="Ubiquitin-activating enzyme E1, inactive adenylation domain, subdomain 2"/>
    <property type="match status" value="1"/>
</dbReference>
<dbReference type="PROSITE" id="PS50102">
    <property type="entry name" value="RRM"/>
    <property type="match status" value="1"/>
</dbReference>
<dbReference type="GO" id="GO:0003723">
    <property type="term" value="F:RNA binding"/>
    <property type="evidence" value="ECO:0007669"/>
    <property type="project" value="UniProtKB-UniRule"/>
</dbReference>
<dbReference type="FunFam" id="3.30.70.330:FF:000468">
    <property type="entry name" value="Related to single-stranded DNA-binding protein MSSP-1"/>
    <property type="match status" value="1"/>
</dbReference>
<dbReference type="HOGENOM" id="CLU_702091_0_0_1"/>
<dbReference type="GO" id="GO:0008641">
    <property type="term" value="F:ubiquitin-like modifier activating enzyme activity"/>
    <property type="evidence" value="ECO:0007669"/>
    <property type="project" value="InterPro"/>
</dbReference>
<feature type="domain" description="RRM" evidence="4">
    <location>
        <begin position="185"/>
        <end position="263"/>
    </location>
</feature>
<evidence type="ECO:0000256" key="3">
    <source>
        <dbReference type="PROSITE-ProRule" id="PRU00176"/>
    </source>
</evidence>
<proteinExistence type="predicted"/>
<evidence type="ECO:0000313" key="6">
    <source>
        <dbReference type="Proteomes" id="UP000007174"/>
    </source>
</evidence>
<evidence type="ECO:0000259" key="4">
    <source>
        <dbReference type="PROSITE" id="PS50102"/>
    </source>
</evidence>
<reference evidence="6" key="1">
    <citation type="journal article" date="2012" name="Nat. Genet.">
        <title>Lifestyle transitions in plant pathogenic Colletotrichum fungi deciphered by genome and transcriptome analyses.</title>
        <authorList>
            <person name="O'Connell R.J."/>
            <person name="Thon M.R."/>
            <person name="Hacquard S."/>
            <person name="Amyotte S.G."/>
            <person name="Kleemann J."/>
            <person name="Torres M.F."/>
            <person name="Damm U."/>
            <person name="Buiate E.A."/>
            <person name="Epstein L."/>
            <person name="Alkan N."/>
            <person name="Altmueller J."/>
            <person name="Alvarado-Balderrama L."/>
            <person name="Bauser C.A."/>
            <person name="Becker C."/>
            <person name="Birren B.W."/>
            <person name="Chen Z."/>
            <person name="Choi J."/>
            <person name="Crouch J.A."/>
            <person name="Duvick J.P."/>
            <person name="Farman M.A."/>
            <person name="Gan P."/>
            <person name="Heiman D."/>
            <person name="Henrissat B."/>
            <person name="Howard R.J."/>
            <person name="Kabbage M."/>
            <person name="Koch C."/>
            <person name="Kracher B."/>
            <person name="Kubo Y."/>
            <person name="Law A.D."/>
            <person name="Lebrun M.-H."/>
            <person name="Lee Y.-H."/>
            <person name="Miyara I."/>
            <person name="Moore N."/>
            <person name="Neumann U."/>
            <person name="Nordstroem K."/>
            <person name="Panaccione D.G."/>
            <person name="Panstruga R."/>
            <person name="Place M."/>
            <person name="Proctor R.H."/>
            <person name="Prusky D."/>
            <person name="Rech G."/>
            <person name="Reinhardt R."/>
            <person name="Rollins J.A."/>
            <person name="Rounsley S."/>
            <person name="Schardl C.L."/>
            <person name="Schwartz D.C."/>
            <person name="Shenoy N."/>
            <person name="Shirasu K."/>
            <person name="Sikhakolli U.R."/>
            <person name="Stueber K."/>
            <person name="Sukno S.A."/>
            <person name="Sweigard J.A."/>
            <person name="Takano Y."/>
            <person name="Takahara H."/>
            <person name="Trail F."/>
            <person name="van der Does H.C."/>
            <person name="Voll L.M."/>
            <person name="Will I."/>
            <person name="Young S."/>
            <person name="Zeng Q."/>
            <person name="Zhang J."/>
            <person name="Zhou S."/>
            <person name="Dickman M.B."/>
            <person name="Schulze-Lefert P."/>
            <person name="Ver Loren van Themaat E."/>
            <person name="Ma L.-J."/>
            <person name="Vaillancourt L.J."/>
        </authorList>
    </citation>
    <scope>NUCLEOTIDE SEQUENCE [LARGE SCALE GENOMIC DNA]</scope>
    <source>
        <strain evidence="6">IMI 349063</strain>
    </source>
</reference>
<sequence length="393" mass="42403">MGFPKSLNSGRLPSHTKEDLGLFTKLATAKHAQLGLPSETLRSEVLRSFLQNIGSEMAPITAILGGQLAQDVINVLGQTQQPIQNMVIFDGNSMEASVLPLHPVGELGRGLLSLAAPGGLVQNGGGMAIIDTSTGACKGFGFAKFYDVRDSEMCIRGFHRLGYEVGFARESFNSRLKAEGDEGSTNLYISNLPKSLTENDLGDIFGGYHIMSSKILRDSMGNSRGVGFARFESRDVCDTVIKQFNGIPVGEEGMVMNIRYADTPSQKELKRVTAERRQFRTNEYNIGAYGTPLVGIQPNMYNQPAWKRALHATANTGYTPRSMTGGLDRMGKVVKSDGYQAGTVQGNPQSSVEATVIETASDDSDEGVTIHADSITPVIVSTQSSPILKKEQK</sequence>
<dbReference type="Pfam" id="PF00076">
    <property type="entry name" value="RRM_1"/>
    <property type="match status" value="1"/>
</dbReference>
<gene>
    <name evidence="5" type="ORF">CH063_09059</name>
</gene>
<dbReference type="EMBL" id="CACQ02002648">
    <property type="protein sequence ID" value="CCF37816.1"/>
    <property type="molecule type" value="Genomic_DNA"/>
</dbReference>
<dbReference type="AlphaFoldDB" id="H1VC63"/>
<dbReference type="Gene3D" id="3.30.70.330">
    <property type="match status" value="1"/>
</dbReference>
<accession>H1VC63</accession>
<dbReference type="InterPro" id="IPR000504">
    <property type="entry name" value="RRM_dom"/>
</dbReference>
<evidence type="ECO:0000256" key="1">
    <source>
        <dbReference type="ARBA" id="ARBA00022737"/>
    </source>
</evidence>
<organism evidence="5 6">
    <name type="scientific">Colletotrichum higginsianum (strain IMI 349063)</name>
    <name type="common">Crucifer anthracnose fungus</name>
    <dbReference type="NCBI Taxonomy" id="759273"/>
    <lineage>
        <taxon>Eukaryota</taxon>
        <taxon>Fungi</taxon>
        <taxon>Dikarya</taxon>
        <taxon>Ascomycota</taxon>
        <taxon>Pezizomycotina</taxon>
        <taxon>Sordariomycetes</taxon>
        <taxon>Hypocreomycetidae</taxon>
        <taxon>Glomerellales</taxon>
        <taxon>Glomerellaceae</taxon>
        <taxon>Colletotrichum</taxon>
        <taxon>Colletotrichum destructivum species complex</taxon>
    </lineage>
</organism>
<dbReference type="Proteomes" id="UP000007174">
    <property type="component" value="Unassembled WGS sequence"/>
</dbReference>
<name>H1VC63_COLHI</name>
<evidence type="ECO:0000313" key="5">
    <source>
        <dbReference type="EMBL" id="CCF37816.1"/>
    </source>
</evidence>
<dbReference type="VEuPathDB" id="FungiDB:CH63R_04981"/>
<protein>
    <submittedName>
        <fullName evidence="5">Sporulation-specific protein</fullName>
    </submittedName>
</protein>